<keyword evidence="3" id="KW-0804">Transcription</keyword>
<protein>
    <submittedName>
        <fullName evidence="5">AraC family transcriptional regulator</fullName>
    </submittedName>
</protein>
<gene>
    <name evidence="5" type="ORF">FJQ54_05475</name>
</gene>
<accession>A0A501XPM1</accession>
<keyword evidence="2" id="KW-0238">DNA-binding</keyword>
<proteinExistence type="predicted"/>
<dbReference type="EMBL" id="VFSU01000017">
    <property type="protein sequence ID" value="TPE62638.1"/>
    <property type="molecule type" value="Genomic_DNA"/>
</dbReference>
<feature type="domain" description="HTH araC/xylS-type" evidence="4">
    <location>
        <begin position="159"/>
        <end position="259"/>
    </location>
</feature>
<evidence type="ECO:0000256" key="1">
    <source>
        <dbReference type="ARBA" id="ARBA00023015"/>
    </source>
</evidence>
<evidence type="ECO:0000256" key="2">
    <source>
        <dbReference type="ARBA" id="ARBA00023125"/>
    </source>
</evidence>
<dbReference type="InterPro" id="IPR050204">
    <property type="entry name" value="AraC_XylS_family_regulators"/>
</dbReference>
<dbReference type="GO" id="GO:0003700">
    <property type="term" value="F:DNA-binding transcription factor activity"/>
    <property type="evidence" value="ECO:0007669"/>
    <property type="project" value="InterPro"/>
</dbReference>
<dbReference type="GO" id="GO:0043565">
    <property type="term" value="F:sequence-specific DNA binding"/>
    <property type="evidence" value="ECO:0007669"/>
    <property type="project" value="InterPro"/>
</dbReference>
<dbReference type="AlphaFoldDB" id="A0A501XPM1"/>
<sequence>MQQSLSIRFRIPQVALAGHVTSVYFVDCGEEGVDDWLHPEWGNIRFALAGDWTWSPDGLAGAEQITPAATLFGPTARAARFTGSAHSRVIGIGLTPLGWAQLVRQPARTLANKAVPLASHMAGTDDLCAQLAGATDPDSQLAMLERWLLAGLVGVKPAAPIVERLQRALVTGNISTVPAFASELCVSERTLERLCPRLFGFPPKQLLRRQRFLRSLDTLQRNPGQNFTSSMDGRYTDQSHFVREFRAHMGMNPSAYFALPRPLLTAAGIARADMLGDALQGLHMPREA</sequence>
<dbReference type="Proteomes" id="UP000319897">
    <property type="component" value="Unassembled WGS sequence"/>
</dbReference>
<dbReference type="Gene3D" id="1.10.10.60">
    <property type="entry name" value="Homeodomain-like"/>
    <property type="match status" value="1"/>
</dbReference>
<keyword evidence="6" id="KW-1185">Reference proteome</keyword>
<dbReference type="RefSeq" id="WP_140927410.1">
    <property type="nucleotide sequence ID" value="NZ_VFSU01000017.1"/>
</dbReference>
<dbReference type="PANTHER" id="PTHR46796:SF13">
    <property type="entry name" value="HTH-TYPE TRANSCRIPTIONAL ACTIVATOR RHAS"/>
    <property type="match status" value="1"/>
</dbReference>
<dbReference type="OrthoDB" id="2559672at2"/>
<dbReference type="InterPro" id="IPR018060">
    <property type="entry name" value="HTH_AraC"/>
</dbReference>
<organism evidence="5 6">
    <name type="scientific">Sandaracinobacter neustonicus</name>
    <dbReference type="NCBI Taxonomy" id="1715348"/>
    <lineage>
        <taxon>Bacteria</taxon>
        <taxon>Pseudomonadati</taxon>
        <taxon>Pseudomonadota</taxon>
        <taxon>Alphaproteobacteria</taxon>
        <taxon>Sphingomonadales</taxon>
        <taxon>Sphingosinicellaceae</taxon>
        <taxon>Sandaracinobacter</taxon>
    </lineage>
</organism>
<keyword evidence="1" id="KW-0805">Transcription regulation</keyword>
<dbReference type="PANTHER" id="PTHR46796">
    <property type="entry name" value="HTH-TYPE TRANSCRIPTIONAL ACTIVATOR RHAS-RELATED"/>
    <property type="match status" value="1"/>
</dbReference>
<evidence type="ECO:0000313" key="5">
    <source>
        <dbReference type="EMBL" id="TPE62638.1"/>
    </source>
</evidence>
<dbReference type="SMART" id="SM00342">
    <property type="entry name" value="HTH_ARAC"/>
    <property type="match status" value="1"/>
</dbReference>
<evidence type="ECO:0000256" key="3">
    <source>
        <dbReference type="ARBA" id="ARBA00023163"/>
    </source>
</evidence>
<evidence type="ECO:0000313" key="6">
    <source>
        <dbReference type="Proteomes" id="UP000319897"/>
    </source>
</evidence>
<dbReference type="Pfam" id="PF12833">
    <property type="entry name" value="HTH_18"/>
    <property type="match status" value="1"/>
</dbReference>
<evidence type="ECO:0000259" key="4">
    <source>
        <dbReference type="PROSITE" id="PS01124"/>
    </source>
</evidence>
<name>A0A501XPM1_9SPHN</name>
<dbReference type="PROSITE" id="PS01124">
    <property type="entry name" value="HTH_ARAC_FAMILY_2"/>
    <property type="match status" value="1"/>
</dbReference>
<comment type="caution">
    <text evidence="5">The sequence shown here is derived from an EMBL/GenBank/DDBJ whole genome shotgun (WGS) entry which is preliminary data.</text>
</comment>
<reference evidence="5 6" key="1">
    <citation type="submission" date="2019-06" db="EMBL/GenBank/DDBJ databases">
        <authorList>
            <person name="Lee I."/>
            <person name="Jang G.I."/>
            <person name="Hwang C.Y."/>
        </authorList>
    </citation>
    <scope>NUCLEOTIDE SEQUENCE [LARGE SCALE GENOMIC DNA]</scope>
    <source>
        <strain evidence="5 6">PAMC 28131</strain>
    </source>
</reference>